<name>A0ABQ5NWJ2_9ACTN</name>
<feature type="domain" description="Signal transduction histidine kinase subgroup 3 dimerisation and phosphoacceptor" evidence="12">
    <location>
        <begin position="177"/>
        <end position="242"/>
    </location>
</feature>
<dbReference type="PANTHER" id="PTHR24421:SF10">
    <property type="entry name" value="NITRATE_NITRITE SENSOR PROTEIN NARQ"/>
    <property type="match status" value="1"/>
</dbReference>
<reference evidence="13 14" key="1">
    <citation type="submission" date="2022-10" db="EMBL/GenBank/DDBJ databases">
        <title>Draft genome sequence of Streptomyces sp. YSPA8.</title>
        <authorList>
            <person name="Moriuchi R."/>
            <person name="Dohra H."/>
            <person name="Yamamura H."/>
            <person name="Kodani S."/>
        </authorList>
    </citation>
    <scope>NUCLEOTIDE SEQUENCE [LARGE SCALE GENOMIC DNA]</scope>
    <source>
        <strain evidence="13 14">YSPA8</strain>
    </source>
</reference>
<keyword evidence="7" id="KW-0067">ATP-binding</keyword>
<evidence type="ECO:0000259" key="11">
    <source>
        <dbReference type="Pfam" id="PF02518"/>
    </source>
</evidence>
<evidence type="ECO:0000256" key="9">
    <source>
        <dbReference type="SAM" id="MobiDB-lite"/>
    </source>
</evidence>
<evidence type="ECO:0000256" key="4">
    <source>
        <dbReference type="ARBA" id="ARBA00022679"/>
    </source>
</evidence>
<keyword evidence="6 13" id="KW-0418">Kinase</keyword>
<dbReference type="CDD" id="cd16917">
    <property type="entry name" value="HATPase_UhpB-NarQ-NarX-like"/>
    <property type="match status" value="1"/>
</dbReference>
<feature type="transmembrane region" description="Helical" evidence="10">
    <location>
        <begin position="99"/>
        <end position="116"/>
    </location>
</feature>
<evidence type="ECO:0000313" key="13">
    <source>
        <dbReference type="EMBL" id="GLF94754.1"/>
    </source>
</evidence>
<dbReference type="SUPFAM" id="SSF55874">
    <property type="entry name" value="ATPase domain of HSP90 chaperone/DNA topoisomerase II/histidine kinase"/>
    <property type="match status" value="1"/>
</dbReference>
<gene>
    <name evidence="13" type="ORF">SYYSPA8_10675</name>
</gene>
<keyword evidence="10" id="KW-0812">Transmembrane</keyword>
<dbReference type="InterPro" id="IPR011712">
    <property type="entry name" value="Sig_transdc_His_kin_sub3_dim/P"/>
</dbReference>
<dbReference type="Proteomes" id="UP001291653">
    <property type="component" value="Unassembled WGS sequence"/>
</dbReference>
<dbReference type="EC" id="2.7.13.3" evidence="2"/>
<dbReference type="PANTHER" id="PTHR24421">
    <property type="entry name" value="NITRATE/NITRITE SENSOR PROTEIN NARX-RELATED"/>
    <property type="match status" value="1"/>
</dbReference>
<keyword evidence="4" id="KW-0808">Transferase</keyword>
<dbReference type="Gene3D" id="3.30.565.10">
    <property type="entry name" value="Histidine kinase-like ATPase, C-terminal domain"/>
    <property type="match status" value="1"/>
</dbReference>
<accession>A0ABQ5NWJ2</accession>
<comment type="catalytic activity">
    <reaction evidence="1">
        <text>ATP + protein L-histidine = ADP + protein N-phospho-L-histidine.</text>
        <dbReference type="EC" id="2.7.13.3"/>
    </reaction>
</comment>
<keyword evidence="10" id="KW-1133">Transmembrane helix</keyword>
<evidence type="ECO:0000256" key="3">
    <source>
        <dbReference type="ARBA" id="ARBA00022553"/>
    </source>
</evidence>
<dbReference type="RefSeq" id="WP_323446810.1">
    <property type="nucleotide sequence ID" value="NZ_BSBI01000003.1"/>
</dbReference>
<evidence type="ECO:0000256" key="6">
    <source>
        <dbReference type="ARBA" id="ARBA00022777"/>
    </source>
</evidence>
<evidence type="ECO:0000256" key="7">
    <source>
        <dbReference type="ARBA" id="ARBA00022840"/>
    </source>
</evidence>
<keyword evidence="14" id="KW-1185">Reference proteome</keyword>
<evidence type="ECO:0000256" key="1">
    <source>
        <dbReference type="ARBA" id="ARBA00000085"/>
    </source>
</evidence>
<protein>
    <recommendedName>
        <fullName evidence="2">histidine kinase</fullName>
        <ecNumber evidence="2">2.7.13.3</ecNumber>
    </recommendedName>
</protein>
<keyword evidence="8" id="KW-0902">Two-component regulatory system</keyword>
<feature type="transmembrane region" description="Helical" evidence="10">
    <location>
        <begin position="122"/>
        <end position="141"/>
    </location>
</feature>
<sequence length="551" mass="58059">MRRERTRDTLADLALWVLLCCPVLLRAGADGGGPVATGTGIVLLGVAVLVGRRLPLPALGIVVALSALEHPQLISPEYAPALPVFGALAGRRSPRARPALLTFAGLAAAGPALLFATGGELWSWPGQLAAVFFAVVVPWLVGRYARQYAELVRTGWELADRMEREQRAVADRERIRERSRIAGDMHDSLGHDLSLLAVRAAALEVDRALGEEQRAAAGELRKAAADATARLRDIVGVLRADDEPAPTVPAGETVRALVERARDAGVDVTLHENHEDHEEATATAASAETTAAVPEMTDRAVHRVVQEAVTNAARHAPGAAVAVSVVREPDAVRVTVENGPPARPPGPPGGGTGLVGLGERVRLAGGSIGHGPCPGGGFTVTARLPTATTGHGAGATPEAGAGAGTKAGTEAGPEAAAPVTTTSARELDRARRRVRRGLWQALAAPAVALVVLGVVFFFVDQHIRARSLLERERYDLIRVGDTHEDARTRLPEHPLESRPAGVDPEPAGAGRCAYYRVHQYSDDSAYRLCFKDGRLASKAVVSDVDNEEDRP</sequence>
<feature type="compositionally biased region" description="Low complexity" evidence="9">
    <location>
        <begin position="387"/>
        <end position="422"/>
    </location>
</feature>
<dbReference type="InterPro" id="IPR003594">
    <property type="entry name" value="HATPase_dom"/>
</dbReference>
<dbReference type="InterPro" id="IPR036890">
    <property type="entry name" value="HATPase_C_sf"/>
</dbReference>
<dbReference type="EMBL" id="BSBI01000003">
    <property type="protein sequence ID" value="GLF94754.1"/>
    <property type="molecule type" value="Genomic_DNA"/>
</dbReference>
<keyword evidence="5" id="KW-0547">Nucleotide-binding</keyword>
<dbReference type="InterPro" id="IPR050482">
    <property type="entry name" value="Sensor_HK_TwoCompSys"/>
</dbReference>
<dbReference type="Pfam" id="PF02518">
    <property type="entry name" value="HATPase_c"/>
    <property type="match status" value="1"/>
</dbReference>
<feature type="transmembrane region" description="Helical" evidence="10">
    <location>
        <begin position="438"/>
        <end position="459"/>
    </location>
</feature>
<evidence type="ECO:0000256" key="2">
    <source>
        <dbReference type="ARBA" id="ARBA00012438"/>
    </source>
</evidence>
<keyword evidence="3" id="KW-0597">Phosphoprotein</keyword>
<evidence type="ECO:0000313" key="14">
    <source>
        <dbReference type="Proteomes" id="UP001291653"/>
    </source>
</evidence>
<dbReference type="GO" id="GO:0016301">
    <property type="term" value="F:kinase activity"/>
    <property type="evidence" value="ECO:0007669"/>
    <property type="project" value="UniProtKB-KW"/>
</dbReference>
<comment type="caution">
    <text evidence="13">The sequence shown here is derived from an EMBL/GenBank/DDBJ whole genome shotgun (WGS) entry which is preliminary data.</text>
</comment>
<evidence type="ECO:0000256" key="8">
    <source>
        <dbReference type="ARBA" id="ARBA00023012"/>
    </source>
</evidence>
<proteinExistence type="predicted"/>
<feature type="region of interest" description="Disordered" evidence="9">
    <location>
        <begin position="387"/>
        <end position="424"/>
    </location>
</feature>
<evidence type="ECO:0000256" key="5">
    <source>
        <dbReference type="ARBA" id="ARBA00022741"/>
    </source>
</evidence>
<feature type="domain" description="Histidine kinase/HSP90-like ATPase" evidence="11">
    <location>
        <begin position="299"/>
        <end position="387"/>
    </location>
</feature>
<organism evidence="13 14">
    <name type="scientific">Streptomyces yaizuensis</name>
    <dbReference type="NCBI Taxonomy" id="2989713"/>
    <lineage>
        <taxon>Bacteria</taxon>
        <taxon>Bacillati</taxon>
        <taxon>Actinomycetota</taxon>
        <taxon>Actinomycetes</taxon>
        <taxon>Kitasatosporales</taxon>
        <taxon>Streptomycetaceae</taxon>
        <taxon>Streptomyces</taxon>
    </lineage>
</organism>
<keyword evidence="10" id="KW-0472">Membrane</keyword>
<evidence type="ECO:0000256" key="10">
    <source>
        <dbReference type="SAM" id="Phobius"/>
    </source>
</evidence>
<dbReference type="Gene3D" id="1.20.5.1930">
    <property type="match status" value="1"/>
</dbReference>
<evidence type="ECO:0000259" key="12">
    <source>
        <dbReference type="Pfam" id="PF07730"/>
    </source>
</evidence>
<dbReference type="Pfam" id="PF07730">
    <property type="entry name" value="HisKA_3"/>
    <property type="match status" value="1"/>
</dbReference>